<evidence type="ECO:0000256" key="7">
    <source>
        <dbReference type="ARBA" id="ARBA00023022"/>
    </source>
</evidence>
<dbReference type="InterPro" id="IPR001542">
    <property type="entry name" value="Defensin_invertebrate/fungal"/>
</dbReference>
<keyword evidence="6" id="KW-0211">Defensin</keyword>
<dbReference type="CDD" id="cd21806">
    <property type="entry name" value="DEFL_defensin-like"/>
    <property type="match status" value="1"/>
</dbReference>
<evidence type="ECO:0000256" key="9">
    <source>
        <dbReference type="SAM" id="SignalP"/>
    </source>
</evidence>
<dbReference type="EMBL" id="CAJNRD030001123">
    <property type="protein sequence ID" value="CAG5101647.1"/>
    <property type="molecule type" value="Genomic_DNA"/>
</dbReference>
<gene>
    <name evidence="11" type="ORF">HICCMSTLAB_LOCUS10549</name>
</gene>
<accession>A0A8J2HLC0</accession>
<dbReference type="InterPro" id="IPR036574">
    <property type="entry name" value="Scorpion_toxin-like_sf"/>
</dbReference>
<dbReference type="PANTHER" id="PTHR13645:SF0">
    <property type="entry name" value="DEFENSIN"/>
    <property type="match status" value="1"/>
</dbReference>
<evidence type="ECO:0000256" key="2">
    <source>
        <dbReference type="ARBA" id="ARBA00022525"/>
    </source>
</evidence>
<dbReference type="GO" id="GO:0005615">
    <property type="term" value="C:extracellular space"/>
    <property type="evidence" value="ECO:0007669"/>
    <property type="project" value="TreeGrafter"/>
</dbReference>
<organism evidence="11 12">
    <name type="scientific">Cotesia congregata</name>
    <name type="common">Parasitoid wasp</name>
    <name type="synonym">Apanteles congregatus</name>
    <dbReference type="NCBI Taxonomy" id="51543"/>
    <lineage>
        <taxon>Eukaryota</taxon>
        <taxon>Metazoa</taxon>
        <taxon>Ecdysozoa</taxon>
        <taxon>Arthropoda</taxon>
        <taxon>Hexapoda</taxon>
        <taxon>Insecta</taxon>
        <taxon>Pterygota</taxon>
        <taxon>Neoptera</taxon>
        <taxon>Endopterygota</taxon>
        <taxon>Hymenoptera</taxon>
        <taxon>Apocrita</taxon>
        <taxon>Ichneumonoidea</taxon>
        <taxon>Braconidae</taxon>
        <taxon>Microgastrinae</taxon>
        <taxon>Cotesia</taxon>
    </lineage>
</organism>
<dbReference type="SUPFAM" id="SSF57095">
    <property type="entry name" value="Scorpion toxin-like"/>
    <property type="match status" value="1"/>
</dbReference>
<evidence type="ECO:0000256" key="8">
    <source>
        <dbReference type="ARBA" id="ARBA00023157"/>
    </source>
</evidence>
<dbReference type="OrthoDB" id="7553205at2759"/>
<comment type="caution">
    <text evidence="11">The sequence shown here is derived from an EMBL/GenBank/DDBJ whole genome shotgun (WGS) entry which is preliminary data.</text>
</comment>
<keyword evidence="9" id="KW-0732">Signal</keyword>
<dbReference type="GO" id="GO:0006959">
    <property type="term" value="P:humoral immune response"/>
    <property type="evidence" value="ECO:0007669"/>
    <property type="project" value="TreeGrafter"/>
</dbReference>
<evidence type="ECO:0000256" key="5">
    <source>
        <dbReference type="ARBA" id="ARBA00022859"/>
    </source>
</evidence>
<keyword evidence="3" id="KW-0929">Antimicrobial</keyword>
<keyword evidence="12" id="KW-1185">Reference proteome</keyword>
<dbReference type="PROSITE" id="PS51378">
    <property type="entry name" value="INVERT_DEFENSINS"/>
    <property type="match status" value="1"/>
</dbReference>
<sequence length="78" mass="8577">MAKFLVFLLLIATAVAVFSAPVEEEQIQQQLEEHFRLPRATCDLLSGFGVGDSACAVHCLAKKFKGGWCDKGVCHCRH</sequence>
<evidence type="ECO:0000256" key="3">
    <source>
        <dbReference type="ARBA" id="ARBA00022529"/>
    </source>
</evidence>
<keyword evidence="5" id="KW-0391">Immunity</keyword>
<feature type="domain" description="Invertebrate defensins family profile" evidence="10">
    <location>
        <begin position="39"/>
        <end position="78"/>
    </location>
</feature>
<dbReference type="Pfam" id="PF01097">
    <property type="entry name" value="Defensin_2"/>
    <property type="match status" value="1"/>
</dbReference>
<feature type="chain" id="PRO_5035321547" evidence="9">
    <location>
        <begin position="17"/>
        <end position="78"/>
    </location>
</feature>
<dbReference type="AlphaFoldDB" id="A0A8J2HLC0"/>
<evidence type="ECO:0000313" key="11">
    <source>
        <dbReference type="EMBL" id="CAG5101647.1"/>
    </source>
</evidence>
<evidence type="ECO:0000256" key="6">
    <source>
        <dbReference type="ARBA" id="ARBA00022940"/>
    </source>
</evidence>
<proteinExistence type="predicted"/>
<name>A0A8J2HLC0_COTCN</name>
<evidence type="ECO:0000313" key="12">
    <source>
        <dbReference type="Proteomes" id="UP000786811"/>
    </source>
</evidence>
<dbReference type="FunFam" id="3.30.30.10:FF:000005">
    <property type="entry name" value="Defensin"/>
    <property type="match status" value="1"/>
</dbReference>
<dbReference type="GO" id="GO:0050830">
    <property type="term" value="P:defense response to Gram-positive bacterium"/>
    <property type="evidence" value="ECO:0007669"/>
    <property type="project" value="UniProtKB-ARBA"/>
</dbReference>
<dbReference type="PANTHER" id="PTHR13645">
    <property type="entry name" value="DEFENSIN"/>
    <property type="match status" value="1"/>
</dbReference>
<evidence type="ECO:0000256" key="4">
    <source>
        <dbReference type="ARBA" id="ARBA00022588"/>
    </source>
</evidence>
<comment type="subcellular location">
    <subcellularLocation>
        <location evidence="1">Secreted</location>
    </subcellularLocation>
</comment>
<keyword evidence="2" id="KW-0964">Secreted</keyword>
<dbReference type="Proteomes" id="UP000786811">
    <property type="component" value="Unassembled WGS sequence"/>
</dbReference>
<evidence type="ECO:0000259" key="10">
    <source>
        <dbReference type="PROSITE" id="PS51378"/>
    </source>
</evidence>
<keyword evidence="7" id="KW-0044">Antibiotic</keyword>
<dbReference type="Gene3D" id="3.30.30.10">
    <property type="entry name" value="Knottin, scorpion toxin-like"/>
    <property type="match status" value="1"/>
</dbReference>
<dbReference type="GO" id="GO:0045087">
    <property type="term" value="P:innate immune response"/>
    <property type="evidence" value="ECO:0007669"/>
    <property type="project" value="UniProtKB-KW"/>
</dbReference>
<evidence type="ECO:0000256" key="1">
    <source>
        <dbReference type="ARBA" id="ARBA00004613"/>
    </source>
</evidence>
<keyword evidence="8" id="KW-1015">Disulfide bond</keyword>
<keyword evidence="4" id="KW-0399">Innate immunity</keyword>
<reference evidence="11" key="1">
    <citation type="submission" date="2021-04" db="EMBL/GenBank/DDBJ databases">
        <authorList>
            <person name="Chebbi M.A.C M."/>
        </authorList>
    </citation>
    <scope>NUCLEOTIDE SEQUENCE</scope>
</reference>
<protein>
    <submittedName>
        <fullName evidence="11">Similar to DEFC: Defensin-C (Aedes aegypti)</fullName>
    </submittedName>
</protein>
<feature type="signal peptide" evidence="9">
    <location>
        <begin position="1"/>
        <end position="16"/>
    </location>
</feature>